<comment type="caution">
    <text evidence="8">The sequence shown here is derived from an EMBL/GenBank/DDBJ whole genome shotgun (WGS) entry which is preliminary data.</text>
</comment>
<protein>
    <recommendedName>
        <fullName evidence="7">RNA polymerase sigma-70 region 2 domain-containing protein</fullName>
    </recommendedName>
</protein>
<dbReference type="GO" id="GO:0016987">
    <property type="term" value="F:sigma factor activity"/>
    <property type="evidence" value="ECO:0007669"/>
    <property type="project" value="UniProtKB-KW"/>
</dbReference>
<dbReference type="EMBL" id="MIHA01000022">
    <property type="protein sequence ID" value="ODQ87457.1"/>
    <property type="molecule type" value="Genomic_DNA"/>
</dbReference>
<dbReference type="PANTHER" id="PTHR43133:SF8">
    <property type="entry name" value="RNA POLYMERASE SIGMA FACTOR HI_1459-RELATED"/>
    <property type="match status" value="1"/>
</dbReference>
<dbReference type="InterPro" id="IPR013325">
    <property type="entry name" value="RNA_pol_sigma_r2"/>
</dbReference>
<organism evidence="8 9">
    <name type="scientific">Mycolicibacterium flavescens</name>
    <name type="common">Mycobacterium flavescens</name>
    <dbReference type="NCBI Taxonomy" id="1776"/>
    <lineage>
        <taxon>Bacteria</taxon>
        <taxon>Bacillati</taxon>
        <taxon>Actinomycetota</taxon>
        <taxon>Actinomycetes</taxon>
        <taxon>Mycobacteriales</taxon>
        <taxon>Mycobacteriaceae</taxon>
        <taxon>Mycolicibacterium</taxon>
    </lineage>
</organism>
<keyword evidence="3" id="KW-0731">Sigma factor</keyword>
<reference evidence="9" key="1">
    <citation type="submission" date="2016-09" db="EMBL/GenBank/DDBJ databases">
        <authorList>
            <person name="Greninger A.L."/>
            <person name="Jerome K.R."/>
            <person name="Mcnair B."/>
            <person name="Wallis C."/>
            <person name="Fang F."/>
        </authorList>
    </citation>
    <scope>NUCLEOTIDE SEQUENCE [LARGE SCALE GENOMIC DNA]</scope>
    <source>
        <strain evidence="9">M6</strain>
    </source>
</reference>
<dbReference type="InterPro" id="IPR036388">
    <property type="entry name" value="WH-like_DNA-bd_sf"/>
</dbReference>
<feature type="region of interest" description="Disordered" evidence="6">
    <location>
        <begin position="95"/>
        <end position="115"/>
    </location>
</feature>
<name>A0A1E3RDF5_MYCFV</name>
<dbReference type="SUPFAM" id="SSF88946">
    <property type="entry name" value="Sigma2 domain of RNA polymerase sigma factors"/>
    <property type="match status" value="1"/>
</dbReference>
<evidence type="ECO:0000256" key="2">
    <source>
        <dbReference type="ARBA" id="ARBA00023015"/>
    </source>
</evidence>
<dbReference type="GO" id="GO:0006352">
    <property type="term" value="P:DNA-templated transcription initiation"/>
    <property type="evidence" value="ECO:0007669"/>
    <property type="project" value="InterPro"/>
</dbReference>
<dbReference type="Gene3D" id="1.10.10.10">
    <property type="entry name" value="Winged helix-like DNA-binding domain superfamily/Winged helix DNA-binding domain"/>
    <property type="match status" value="1"/>
</dbReference>
<keyword evidence="2" id="KW-0805">Transcription regulation</keyword>
<evidence type="ECO:0000256" key="6">
    <source>
        <dbReference type="SAM" id="MobiDB-lite"/>
    </source>
</evidence>
<dbReference type="STRING" id="1776.BHQ18_24015"/>
<dbReference type="GO" id="GO:0003677">
    <property type="term" value="F:DNA binding"/>
    <property type="evidence" value="ECO:0007669"/>
    <property type="project" value="UniProtKB-KW"/>
</dbReference>
<dbReference type="InterPro" id="IPR007627">
    <property type="entry name" value="RNA_pol_sigma70_r2"/>
</dbReference>
<dbReference type="InterPro" id="IPR013324">
    <property type="entry name" value="RNA_pol_sigma_r3/r4-like"/>
</dbReference>
<dbReference type="NCBIfam" id="TIGR02937">
    <property type="entry name" value="sigma70-ECF"/>
    <property type="match status" value="1"/>
</dbReference>
<dbReference type="SUPFAM" id="SSF88659">
    <property type="entry name" value="Sigma3 and sigma4 domains of RNA polymerase sigma factors"/>
    <property type="match status" value="1"/>
</dbReference>
<dbReference type="AlphaFoldDB" id="A0A1E3RDF5"/>
<proteinExistence type="inferred from homology"/>
<dbReference type="Gene3D" id="1.10.1740.10">
    <property type="match status" value="1"/>
</dbReference>
<dbReference type="InterPro" id="IPR014284">
    <property type="entry name" value="RNA_pol_sigma-70_dom"/>
</dbReference>
<gene>
    <name evidence="8" type="ORF">BHQ18_24015</name>
</gene>
<evidence type="ECO:0000256" key="3">
    <source>
        <dbReference type="ARBA" id="ARBA00023082"/>
    </source>
</evidence>
<dbReference type="OrthoDB" id="8611574at2"/>
<keyword evidence="4" id="KW-0238">DNA-binding</keyword>
<dbReference type="RefSeq" id="WP_069416159.1">
    <property type="nucleotide sequence ID" value="NZ_JACKUL010000010.1"/>
</dbReference>
<evidence type="ECO:0000313" key="9">
    <source>
        <dbReference type="Proteomes" id="UP000094053"/>
    </source>
</evidence>
<dbReference type="Pfam" id="PF04542">
    <property type="entry name" value="Sigma70_r2"/>
    <property type="match status" value="1"/>
</dbReference>
<feature type="compositionally biased region" description="Basic and acidic residues" evidence="6">
    <location>
        <begin position="95"/>
        <end position="104"/>
    </location>
</feature>
<feature type="domain" description="RNA polymerase sigma-70 region 2" evidence="7">
    <location>
        <begin position="34"/>
        <end position="101"/>
    </location>
</feature>
<dbReference type="InterPro" id="IPR039425">
    <property type="entry name" value="RNA_pol_sigma-70-like"/>
</dbReference>
<accession>A0A1E3RDF5</accession>
<keyword evidence="9" id="KW-1185">Reference proteome</keyword>
<comment type="similarity">
    <text evidence="1">Belongs to the sigma-70 factor family. ECF subfamily.</text>
</comment>
<dbReference type="Proteomes" id="UP000094053">
    <property type="component" value="Unassembled WGS sequence"/>
</dbReference>
<keyword evidence="5" id="KW-0804">Transcription</keyword>
<evidence type="ECO:0000259" key="7">
    <source>
        <dbReference type="Pfam" id="PF04542"/>
    </source>
</evidence>
<evidence type="ECO:0000256" key="5">
    <source>
        <dbReference type="ARBA" id="ARBA00023163"/>
    </source>
</evidence>
<dbReference type="PANTHER" id="PTHR43133">
    <property type="entry name" value="RNA POLYMERASE ECF-TYPE SIGMA FACTO"/>
    <property type="match status" value="1"/>
</dbReference>
<evidence type="ECO:0000313" key="8">
    <source>
        <dbReference type="EMBL" id="ODQ87457.1"/>
    </source>
</evidence>
<evidence type="ECO:0000256" key="1">
    <source>
        <dbReference type="ARBA" id="ARBA00010641"/>
    </source>
</evidence>
<sequence>MTAIFDPDILGPADTDAELTRAAVSGDKRAFAMIYDRYSNRLYDFCVGMLGNRDGAADCVQDVFCTAATQLPRLRDPDKLRPRLYSIARNEALRRIRDQRRETPTDDLPDTASGDAGPEALAARLELADLIADAAGGLSDRDRSVLELAFRHDLSGPDLAAVLGVMPATANTIVHRLRQNIERSLGALLVSRRVPGRRRLRRAPRDPRRLGRNFQCADAQTDFAAHRILRDVR</sequence>
<evidence type="ECO:0000256" key="4">
    <source>
        <dbReference type="ARBA" id="ARBA00023125"/>
    </source>
</evidence>